<dbReference type="OrthoDB" id="2292483at2"/>
<evidence type="ECO:0000313" key="2">
    <source>
        <dbReference type="Proteomes" id="UP000051015"/>
    </source>
</evidence>
<reference evidence="1 2" key="1">
    <citation type="journal article" date="2015" name="Genome Announc.">
        <title>Expanding the biotechnology potential of lactobacilli through comparative genomics of 213 strains and associated genera.</title>
        <authorList>
            <person name="Sun Z."/>
            <person name="Harris H.M."/>
            <person name="McCann A."/>
            <person name="Guo C."/>
            <person name="Argimon S."/>
            <person name="Zhang W."/>
            <person name="Yang X."/>
            <person name="Jeffery I.B."/>
            <person name="Cooney J.C."/>
            <person name="Kagawa T.F."/>
            <person name="Liu W."/>
            <person name="Song Y."/>
            <person name="Salvetti E."/>
            <person name="Wrobel A."/>
            <person name="Rasinkangas P."/>
            <person name="Parkhill J."/>
            <person name="Rea M.C."/>
            <person name="O'Sullivan O."/>
            <person name="Ritari J."/>
            <person name="Douillard F.P."/>
            <person name="Paul Ross R."/>
            <person name="Yang R."/>
            <person name="Briner A.E."/>
            <person name="Felis G.E."/>
            <person name="de Vos W.M."/>
            <person name="Barrangou R."/>
            <person name="Klaenhammer T.R."/>
            <person name="Caufield P.W."/>
            <person name="Cui Y."/>
            <person name="Zhang H."/>
            <person name="O'Toole P.W."/>
        </authorList>
    </citation>
    <scope>NUCLEOTIDE SEQUENCE [LARGE SCALE GENOMIC DNA]</scope>
    <source>
        <strain evidence="1 2">DSM 21051</strain>
    </source>
</reference>
<dbReference type="AlphaFoldDB" id="A0A0R2D6D5"/>
<dbReference type="STRING" id="1423725.FC19_GL001439"/>
<gene>
    <name evidence="1" type="ORF">FC19_GL001439</name>
</gene>
<organism evidence="1 2">
    <name type="scientific">Liquorilactobacillus aquaticus DSM 21051</name>
    <dbReference type="NCBI Taxonomy" id="1423725"/>
    <lineage>
        <taxon>Bacteria</taxon>
        <taxon>Bacillati</taxon>
        <taxon>Bacillota</taxon>
        <taxon>Bacilli</taxon>
        <taxon>Lactobacillales</taxon>
        <taxon>Lactobacillaceae</taxon>
        <taxon>Liquorilactobacillus</taxon>
    </lineage>
</organism>
<dbReference type="InterPro" id="IPR008524">
    <property type="entry name" value="DUF806"/>
</dbReference>
<accession>A0A0R2D6D5</accession>
<comment type="caution">
    <text evidence="1">The sequence shown here is derived from an EMBL/GenBank/DDBJ whole genome shotgun (WGS) entry which is preliminary data.</text>
</comment>
<keyword evidence="2" id="KW-1185">Reference proteome</keyword>
<dbReference type="Pfam" id="PF05657">
    <property type="entry name" value="DUF806"/>
    <property type="match status" value="1"/>
</dbReference>
<proteinExistence type="predicted"/>
<dbReference type="Proteomes" id="UP000051015">
    <property type="component" value="Unassembled WGS sequence"/>
</dbReference>
<name>A0A0R2D6D5_9LACO</name>
<protein>
    <submittedName>
        <fullName evidence="1">Phage tail protein</fullName>
    </submittedName>
</protein>
<evidence type="ECO:0000313" key="1">
    <source>
        <dbReference type="EMBL" id="KRM95958.1"/>
    </source>
</evidence>
<sequence length="126" mass="14406">MDLPVVQAKNVVKSANLSWIDNLFQGSIPDGVTPSTEQTTMVITEYVNEPFYYANGMFKSWQIGVEVQIFYVLKAKLNFQDSEIALAELFVMNGWRIDQSKSRVKDPVSKQWTKVFYFVKNIKGGI</sequence>
<dbReference type="PATRIC" id="fig|1423725.3.peg.1480"/>
<dbReference type="RefSeq" id="WP_057876402.1">
    <property type="nucleotide sequence ID" value="NZ_AYZD01000018.1"/>
</dbReference>
<dbReference type="EMBL" id="AYZD01000018">
    <property type="protein sequence ID" value="KRM95958.1"/>
    <property type="molecule type" value="Genomic_DNA"/>
</dbReference>